<evidence type="ECO:0000313" key="3">
    <source>
        <dbReference type="Proteomes" id="UP000696280"/>
    </source>
</evidence>
<comment type="caution">
    <text evidence="2">The sequence shown here is derived from an EMBL/GenBank/DDBJ whole genome shotgun (WGS) entry which is preliminary data.</text>
</comment>
<sequence length="204" mass="21129">MQYSSILSIVALVSTVVAAPAPIPEPSKYATVIFHGAAGAQYSVVVPLDGAETPTNNVLSISSVSSDIVNVKEQCVLKTVDQPPVLVAQSSGTWTVGPPQTVKTISCKGKDLDPPVIRPSSISIEFDGADPTLGAKYTVNVPLNGVKVPTNNALSISTLVSTFDALPSKCTFDYVDRPAALVLIAPGKWSVGPPQTIKAVSCVA</sequence>
<dbReference type="OrthoDB" id="4509278at2759"/>
<keyword evidence="1" id="KW-0732">Signal</keyword>
<name>A0A9N9L1D7_9HELO</name>
<dbReference type="AlphaFoldDB" id="A0A9N9L1D7"/>
<dbReference type="EMBL" id="CAJVRL010000081">
    <property type="protein sequence ID" value="CAG8957674.1"/>
    <property type="molecule type" value="Genomic_DNA"/>
</dbReference>
<feature type="chain" id="PRO_5040292450" description="Ubiquitin 3 binding protein But2 C-terminal domain-containing protein" evidence="1">
    <location>
        <begin position="19"/>
        <end position="204"/>
    </location>
</feature>
<protein>
    <recommendedName>
        <fullName evidence="4">Ubiquitin 3 binding protein But2 C-terminal domain-containing protein</fullName>
    </recommendedName>
</protein>
<reference evidence="2" key="1">
    <citation type="submission" date="2021-07" db="EMBL/GenBank/DDBJ databases">
        <authorList>
            <person name="Durling M."/>
        </authorList>
    </citation>
    <scope>NUCLEOTIDE SEQUENCE</scope>
</reference>
<dbReference type="Proteomes" id="UP000696280">
    <property type="component" value="Unassembled WGS sequence"/>
</dbReference>
<evidence type="ECO:0000256" key="1">
    <source>
        <dbReference type="SAM" id="SignalP"/>
    </source>
</evidence>
<gene>
    <name evidence="2" type="ORF">HYFRA_00000009</name>
</gene>
<organism evidence="2 3">
    <name type="scientific">Hymenoscyphus fraxineus</name>
    <dbReference type="NCBI Taxonomy" id="746836"/>
    <lineage>
        <taxon>Eukaryota</taxon>
        <taxon>Fungi</taxon>
        <taxon>Dikarya</taxon>
        <taxon>Ascomycota</taxon>
        <taxon>Pezizomycotina</taxon>
        <taxon>Leotiomycetes</taxon>
        <taxon>Helotiales</taxon>
        <taxon>Helotiaceae</taxon>
        <taxon>Hymenoscyphus</taxon>
    </lineage>
</organism>
<accession>A0A9N9L1D7</accession>
<feature type="signal peptide" evidence="1">
    <location>
        <begin position="1"/>
        <end position="18"/>
    </location>
</feature>
<proteinExistence type="predicted"/>
<evidence type="ECO:0008006" key="4">
    <source>
        <dbReference type="Google" id="ProtNLM"/>
    </source>
</evidence>
<keyword evidence="3" id="KW-1185">Reference proteome</keyword>
<evidence type="ECO:0000313" key="2">
    <source>
        <dbReference type="EMBL" id="CAG8957674.1"/>
    </source>
</evidence>